<proteinExistence type="predicted"/>
<evidence type="ECO:0000313" key="2">
    <source>
        <dbReference type="EMBL" id="KAJ1160378.1"/>
    </source>
</evidence>
<feature type="region of interest" description="Disordered" evidence="1">
    <location>
        <begin position="1"/>
        <end position="128"/>
    </location>
</feature>
<gene>
    <name evidence="2" type="ORF">NDU88_000880</name>
</gene>
<protein>
    <submittedName>
        <fullName evidence="2">Uncharacterized protein</fullName>
    </submittedName>
</protein>
<evidence type="ECO:0000313" key="3">
    <source>
        <dbReference type="Proteomes" id="UP001066276"/>
    </source>
</evidence>
<name>A0AAV7SAX8_PLEWA</name>
<reference evidence="2" key="1">
    <citation type="journal article" date="2022" name="bioRxiv">
        <title>Sequencing and chromosome-scale assembly of the giantPleurodeles waltlgenome.</title>
        <authorList>
            <person name="Brown T."/>
            <person name="Elewa A."/>
            <person name="Iarovenko S."/>
            <person name="Subramanian E."/>
            <person name="Araus A.J."/>
            <person name="Petzold A."/>
            <person name="Susuki M."/>
            <person name="Suzuki K.-i.T."/>
            <person name="Hayashi T."/>
            <person name="Toyoda A."/>
            <person name="Oliveira C."/>
            <person name="Osipova E."/>
            <person name="Leigh N.D."/>
            <person name="Simon A."/>
            <person name="Yun M.H."/>
        </authorList>
    </citation>
    <scope>NUCLEOTIDE SEQUENCE</scope>
    <source>
        <strain evidence="2">20211129_DDA</strain>
        <tissue evidence="2">Liver</tissue>
    </source>
</reference>
<dbReference type="Proteomes" id="UP001066276">
    <property type="component" value="Chromosome 4_2"/>
</dbReference>
<dbReference type="AlphaFoldDB" id="A0AAV7SAX8"/>
<evidence type="ECO:0000256" key="1">
    <source>
        <dbReference type="SAM" id="MobiDB-lite"/>
    </source>
</evidence>
<keyword evidence="3" id="KW-1185">Reference proteome</keyword>
<dbReference type="EMBL" id="JANPWB010000008">
    <property type="protein sequence ID" value="KAJ1160378.1"/>
    <property type="molecule type" value="Genomic_DNA"/>
</dbReference>
<accession>A0AAV7SAX8</accession>
<comment type="caution">
    <text evidence="2">The sequence shown here is derived from an EMBL/GenBank/DDBJ whole genome shotgun (WGS) entry which is preliminary data.</text>
</comment>
<sequence length="128" mass="13813">MERSTCTAPPAPPICQPTSVSAHGAREPIHPRPGPASSPPNRDPRGPSCELQHHRLPKMERSRGPSSVSQQQECRDQGRSRVAATRQALGPAWPRLSTSEPLVLQGNPRRPGLPSHMPPPHTRGSPGQ</sequence>
<organism evidence="2 3">
    <name type="scientific">Pleurodeles waltl</name>
    <name type="common">Iberian ribbed newt</name>
    <dbReference type="NCBI Taxonomy" id="8319"/>
    <lineage>
        <taxon>Eukaryota</taxon>
        <taxon>Metazoa</taxon>
        <taxon>Chordata</taxon>
        <taxon>Craniata</taxon>
        <taxon>Vertebrata</taxon>
        <taxon>Euteleostomi</taxon>
        <taxon>Amphibia</taxon>
        <taxon>Batrachia</taxon>
        <taxon>Caudata</taxon>
        <taxon>Salamandroidea</taxon>
        <taxon>Salamandridae</taxon>
        <taxon>Pleurodelinae</taxon>
        <taxon>Pleurodeles</taxon>
    </lineage>
</organism>
<feature type="compositionally biased region" description="Basic and acidic residues" evidence="1">
    <location>
        <begin position="51"/>
        <end position="63"/>
    </location>
</feature>